<evidence type="ECO:0000256" key="1">
    <source>
        <dbReference type="ARBA" id="ARBA00004173"/>
    </source>
</evidence>
<dbReference type="Gene3D" id="3.40.50.300">
    <property type="entry name" value="P-loop containing nucleotide triphosphate hydrolases"/>
    <property type="match status" value="1"/>
</dbReference>
<accession>A0AAX4H9E4</accession>
<dbReference type="InterPro" id="IPR018948">
    <property type="entry name" value="GTP-bd_TrmE_N"/>
</dbReference>
<dbReference type="Pfam" id="PF12631">
    <property type="entry name" value="MnmE_helical"/>
    <property type="match status" value="1"/>
</dbReference>
<dbReference type="RefSeq" id="XP_062876980.1">
    <property type="nucleotide sequence ID" value="XM_063020910.1"/>
</dbReference>
<evidence type="ECO:0000256" key="5">
    <source>
        <dbReference type="ARBA" id="ARBA00023134"/>
    </source>
</evidence>
<dbReference type="Pfam" id="PF10396">
    <property type="entry name" value="TrmE_N"/>
    <property type="match status" value="1"/>
</dbReference>
<dbReference type="GO" id="GO:0003924">
    <property type="term" value="F:GTPase activity"/>
    <property type="evidence" value="ECO:0007669"/>
    <property type="project" value="InterPro"/>
</dbReference>
<dbReference type="Pfam" id="PF01926">
    <property type="entry name" value="MMR_HSR1"/>
    <property type="match status" value="1"/>
</dbReference>
<dbReference type="CDD" id="cd14858">
    <property type="entry name" value="TrmE_N"/>
    <property type="match status" value="1"/>
</dbReference>
<dbReference type="EMBL" id="CP138895">
    <property type="protein sequence ID" value="WPK24597.1"/>
    <property type="molecule type" value="Genomic_DNA"/>
</dbReference>
<dbReference type="Gene3D" id="1.20.120.430">
    <property type="entry name" value="tRNA modification GTPase MnmE domain 2"/>
    <property type="match status" value="1"/>
</dbReference>
<dbReference type="InterPro" id="IPR004520">
    <property type="entry name" value="GTPase_MnmE"/>
</dbReference>
<feature type="domain" description="MnmE helical" evidence="8">
    <location>
        <begin position="128"/>
        <end position="470"/>
    </location>
</feature>
<dbReference type="PANTHER" id="PTHR42714">
    <property type="entry name" value="TRNA MODIFICATION GTPASE GTPBP3"/>
    <property type="match status" value="1"/>
</dbReference>
<dbReference type="InterPro" id="IPR005225">
    <property type="entry name" value="Small_GTP-bd"/>
</dbReference>
<dbReference type="CDD" id="cd04164">
    <property type="entry name" value="trmE"/>
    <property type="match status" value="1"/>
</dbReference>
<evidence type="ECO:0000259" key="8">
    <source>
        <dbReference type="Pfam" id="PF12631"/>
    </source>
</evidence>
<dbReference type="GO" id="GO:0030488">
    <property type="term" value="P:tRNA methylation"/>
    <property type="evidence" value="ECO:0007669"/>
    <property type="project" value="TreeGrafter"/>
</dbReference>
<comment type="subcellular location">
    <subcellularLocation>
        <location evidence="1">Mitochondrion</location>
    </subcellularLocation>
</comment>
<dbReference type="NCBIfam" id="NF003661">
    <property type="entry name" value="PRK05291.1-3"/>
    <property type="match status" value="1"/>
</dbReference>
<dbReference type="Gene3D" id="3.30.1360.120">
    <property type="entry name" value="Probable tRNA modification gtpase trme, domain 1"/>
    <property type="match status" value="1"/>
</dbReference>
<dbReference type="InterPro" id="IPR027368">
    <property type="entry name" value="MnmE_dom2"/>
</dbReference>
<keyword evidence="5" id="KW-0342">GTP-binding</keyword>
<evidence type="ECO:0000256" key="4">
    <source>
        <dbReference type="ARBA" id="ARBA00022741"/>
    </source>
</evidence>
<comment type="similarity">
    <text evidence="2">Belongs to the TRAFAC class TrmE-Era-EngA-EngB-Septin-like GTPase superfamily. TrmE GTPase family.</text>
</comment>
<sequence length="473" mass="51597">MSSTIFALSTKPGRAAIGVVRILGSHSKHIYHNLTKSRLPPVPRQASLRKLYGKQGVLDHAVTLYFNGPKSYTGEDSLELHLHGGTAIVKAVLDAIGKLHSPKDGVLIRYAEQGEFSRRAFMNGRLDLTEVEGIRELIDAETETQRLGAMDSLSGNTKKLMQRWRSDIVNNVALITTVIDFGEEHDLEETSQLIKQVDLNIESLILEIKDYCKRVKGSEILRSGIGVCLTGPPNAGKLSLLNELGSSDLAIVSDEAGTTRDIIDVAMDISGYKVIVGDTAGIRDLLEASAIEQEGIRRAKLHAVLRDLIVAVLSGPEEINDEFRKHISLLQETGKPILIVVNKIDLWENIDTTEIQSKFAADLSVDPNCIYPISCLSGTGLDALRDQLVARFKELSLSTESDPVVISARALDLLQNDVIYSLEEFRQWSDSDDVVLAAECLRGAVEGIGKITGDAVGVEEILGVVFSSFCIGK</sequence>
<dbReference type="SUPFAM" id="SSF52540">
    <property type="entry name" value="P-loop containing nucleoside triphosphate hydrolases"/>
    <property type="match status" value="1"/>
</dbReference>
<reference evidence="9 10" key="1">
    <citation type="submission" date="2023-10" db="EMBL/GenBank/DDBJ databases">
        <title>Draft Genome Sequence of Candida saopaulonensis from a very Premature Infant with Sepsis.</title>
        <authorList>
            <person name="Ning Y."/>
            <person name="Dai R."/>
            <person name="Xiao M."/>
            <person name="Xu Y."/>
            <person name="Yan Q."/>
            <person name="Zhang L."/>
        </authorList>
    </citation>
    <scope>NUCLEOTIDE SEQUENCE [LARGE SCALE GENOMIC DNA]</scope>
    <source>
        <strain evidence="9 10">19XY460</strain>
    </source>
</reference>
<gene>
    <name evidence="9" type="ORF">PUMCH_001876</name>
</gene>
<dbReference type="InterPro" id="IPR027417">
    <property type="entry name" value="P-loop_NTPase"/>
</dbReference>
<dbReference type="InterPro" id="IPR031168">
    <property type="entry name" value="G_TrmE"/>
</dbReference>
<dbReference type="GO" id="GO:0002098">
    <property type="term" value="P:tRNA wobble uridine modification"/>
    <property type="evidence" value="ECO:0007669"/>
    <property type="project" value="TreeGrafter"/>
</dbReference>
<dbReference type="AlphaFoldDB" id="A0AAX4H9E4"/>
<protein>
    <recommendedName>
        <fullName evidence="11">tRNA modification GTPase TrmE</fullName>
    </recommendedName>
</protein>
<dbReference type="GO" id="GO:0005739">
    <property type="term" value="C:mitochondrion"/>
    <property type="evidence" value="ECO:0007669"/>
    <property type="project" value="UniProtKB-SubCell"/>
</dbReference>
<dbReference type="GO" id="GO:0005525">
    <property type="term" value="F:GTP binding"/>
    <property type="evidence" value="ECO:0007669"/>
    <property type="project" value="UniProtKB-KW"/>
</dbReference>
<dbReference type="HAMAP" id="MF_00379">
    <property type="entry name" value="GTPase_MnmE"/>
    <property type="match status" value="1"/>
</dbReference>
<keyword evidence="3" id="KW-0819">tRNA processing</keyword>
<evidence type="ECO:0008006" key="11">
    <source>
        <dbReference type="Google" id="ProtNLM"/>
    </source>
</evidence>
<keyword evidence="4" id="KW-0547">Nucleotide-binding</keyword>
<evidence type="ECO:0000256" key="2">
    <source>
        <dbReference type="ARBA" id="ARBA00011043"/>
    </source>
</evidence>
<organism evidence="9 10">
    <name type="scientific">Australozyma saopauloensis</name>
    <dbReference type="NCBI Taxonomy" id="291208"/>
    <lineage>
        <taxon>Eukaryota</taxon>
        <taxon>Fungi</taxon>
        <taxon>Dikarya</taxon>
        <taxon>Ascomycota</taxon>
        <taxon>Saccharomycotina</taxon>
        <taxon>Pichiomycetes</taxon>
        <taxon>Metschnikowiaceae</taxon>
        <taxon>Australozyma</taxon>
    </lineage>
</organism>
<evidence type="ECO:0000259" key="7">
    <source>
        <dbReference type="Pfam" id="PF10396"/>
    </source>
</evidence>
<name>A0AAX4H9E4_9ASCO</name>
<dbReference type="InterPro" id="IPR006073">
    <property type="entry name" value="GTP-bd"/>
</dbReference>
<dbReference type="SUPFAM" id="SSF116878">
    <property type="entry name" value="TrmE connector domain"/>
    <property type="match status" value="1"/>
</dbReference>
<dbReference type="InterPro" id="IPR027266">
    <property type="entry name" value="TrmE/GcvT-like"/>
</dbReference>
<dbReference type="Proteomes" id="UP001338582">
    <property type="component" value="Chromosome 2"/>
</dbReference>
<keyword evidence="10" id="KW-1185">Reference proteome</keyword>
<evidence type="ECO:0000256" key="3">
    <source>
        <dbReference type="ARBA" id="ARBA00022694"/>
    </source>
</evidence>
<evidence type="ECO:0000259" key="6">
    <source>
        <dbReference type="Pfam" id="PF01926"/>
    </source>
</evidence>
<dbReference type="InterPro" id="IPR025867">
    <property type="entry name" value="MnmE_helical"/>
</dbReference>
<dbReference type="NCBIfam" id="TIGR00231">
    <property type="entry name" value="small_GTP"/>
    <property type="match status" value="1"/>
</dbReference>
<feature type="domain" description="G" evidence="6">
    <location>
        <begin position="227"/>
        <end position="343"/>
    </location>
</feature>
<proteinExistence type="inferred from homology"/>
<dbReference type="FunFam" id="3.30.1360.120:FF:000007">
    <property type="entry name" value="tRNA modification GTPase GTPBP3, mitochondrial"/>
    <property type="match status" value="1"/>
</dbReference>
<evidence type="ECO:0000313" key="9">
    <source>
        <dbReference type="EMBL" id="WPK24597.1"/>
    </source>
</evidence>
<feature type="domain" description="GTP-binding protein TrmE N-terminal" evidence="7">
    <location>
        <begin position="4"/>
        <end position="125"/>
    </location>
</feature>
<evidence type="ECO:0000313" key="10">
    <source>
        <dbReference type="Proteomes" id="UP001338582"/>
    </source>
</evidence>
<dbReference type="GeneID" id="88172941"/>
<dbReference type="KEGG" id="asau:88172941"/>
<dbReference type="PANTHER" id="PTHR42714:SF2">
    <property type="entry name" value="TRNA MODIFICATION GTPASE GTPBP3, MITOCHONDRIAL"/>
    <property type="match status" value="1"/>
</dbReference>